<accession>A0AAN8SEC6</accession>
<protein>
    <submittedName>
        <fullName evidence="1">Uncharacterized protein</fullName>
    </submittedName>
</protein>
<dbReference type="AlphaFoldDB" id="A0AAN8SEC6"/>
<dbReference type="Proteomes" id="UP001372834">
    <property type="component" value="Unassembled WGS sequence"/>
</dbReference>
<comment type="caution">
    <text evidence="1">The sequence shown here is derived from an EMBL/GenBank/DDBJ whole genome shotgun (WGS) entry which is preliminary data.</text>
</comment>
<evidence type="ECO:0000313" key="1">
    <source>
        <dbReference type="EMBL" id="KAK6645468.1"/>
    </source>
</evidence>
<evidence type="ECO:0000313" key="2">
    <source>
        <dbReference type="Proteomes" id="UP001372834"/>
    </source>
</evidence>
<proteinExistence type="predicted"/>
<reference evidence="1 2" key="1">
    <citation type="submission" date="2023-10" db="EMBL/GenBank/DDBJ databases">
        <title>Genomes of two closely related lineages of the louse Polyplax serrata with different host specificities.</title>
        <authorList>
            <person name="Martinu J."/>
            <person name="Tarabai H."/>
            <person name="Stefka J."/>
            <person name="Hypsa V."/>
        </authorList>
    </citation>
    <scope>NUCLEOTIDE SEQUENCE [LARGE SCALE GENOMIC DNA]</scope>
    <source>
        <strain evidence="1">HR10_N</strain>
    </source>
</reference>
<dbReference type="EMBL" id="JAWJWE010000001">
    <property type="protein sequence ID" value="KAK6645468.1"/>
    <property type="molecule type" value="Genomic_DNA"/>
</dbReference>
<name>A0AAN8SEC6_POLSC</name>
<gene>
    <name evidence="1" type="ORF">RUM43_001745</name>
</gene>
<sequence>MENRNKRRDSFLDLKRKSLTLTNLFDNDNDQPHPEKSSRLSMTAYMESLCKENTDWKDYFQKKKKMCENHEKDSKSSSYIIRKADIEKRITSEDRTFIENRPDYCAMVNSVQRYANAIEYLNKLKADVIDSYNKACKDIEINNKCLIEEMVAEHLCDLCGKNCNTPCHKFEI</sequence>
<organism evidence="1 2">
    <name type="scientific">Polyplax serrata</name>
    <name type="common">Common mouse louse</name>
    <dbReference type="NCBI Taxonomy" id="468196"/>
    <lineage>
        <taxon>Eukaryota</taxon>
        <taxon>Metazoa</taxon>
        <taxon>Ecdysozoa</taxon>
        <taxon>Arthropoda</taxon>
        <taxon>Hexapoda</taxon>
        <taxon>Insecta</taxon>
        <taxon>Pterygota</taxon>
        <taxon>Neoptera</taxon>
        <taxon>Paraneoptera</taxon>
        <taxon>Psocodea</taxon>
        <taxon>Troctomorpha</taxon>
        <taxon>Phthiraptera</taxon>
        <taxon>Anoplura</taxon>
        <taxon>Polyplacidae</taxon>
        <taxon>Polyplax</taxon>
    </lineage>
</organism>